<gene>
    <name evidence="3" type="primary">crtB</name>
    <name evidence="3" type="ORF">SISI_0187</name>
</gene>
<organism evidence="3 4">
    <name type="scientific">Candidatus Portiera aleyrodidarum</name>
    <name type="common">primary endosymbiont of Bemisia tabaci</name>
    <dbReference type="NCBI Taxonomy" id="91844"/>
    <lineage>
        <taxon>Bacteria</taxon>
        <taxon>Pseudomonadati</taxon>
        <taxon>Pseudomonadota</taxon>
        <taxon>Gammaproteobacteria</taxon>
        <taxon>Candidatus Johnevansiales</taxon>
        <taxon>Candidatus Johnevansiaceae</taxon>
        <taxon>Candidatus Portiera</taxon>
    </lineage>
</organism>
<feature type="transmembrane region" description="Helical" evidence="2">
    <location>
        <begin position="124"/>
        <end position="143"/>
    </location>
</feature>
<evidence type="ECO:0000256" key="1">
    <source>
        <dbReference type="ARBA" id="ARBA00022679"/>
    </source>
</evidence>
<dbReference type="Pfam" id="PF00494">
    <property type="entry name" value="SQS_PSY"/>
    <property type="match status" value="1"/>
</dbReference>
<dbReference type="InterPro" id="IPR008949">
    <property type="entry name" value="Isoprenoid_synthase_dom_sf"/>
</dbReference>
<dbReference type="SFLD" id="SFLDG01018">
    <property type="entry name" value="Squalene/Phytoene_Synthase_Lik"/>
    <property type="match status" value="1"/>
</dbReference>
<accession>A0A6S6RZT7</accession>
<proteinExistence type="predicted"/>
<dbReference type="GO" id="GO:0016765">
    <property type="term" value="F:transferase activity, transferring alkyl or aryl (other than methyl) groups"/>
    <property type="evidence" value="ECO:0007669"/>
    <property type="project" value="InterPro"/>
</dbReference>
<dbReference type="RefSeq" id="WP_183042970.1">
    <property type="nucleotide sequence ID" value="NZ_CACTJB010000002.1"/>
</dbReference>
<name>A0A6S6RZT7_9GAMM</name>
<dbReference type="EC" id="2.5.1.32" evidence="3"/>
<feature type="transmembrane region" description="Helical" evidence="2">
    <location>
        <begin position="271"/>
        <end position="290"/>
    </location>
</feature>
<dbReference type="GO" id="GO:0008299">
    <property type="term" value="P:isoprenoid biosynthetic process"/>
    <property type="evidence" value="ECO:0007669"/>
    <property type="project" value="UniProtKB-ARBA"/>
</dbReference>
<dbReference type="Proteomes" id="UP000560980">
    <property type="component" value="Unassembled WGS sequence"/>
</dbReference>
<keyword evidence="1 3" id="KW-0808">Transferase</keyword>
<dbReference type="SFLD" id="SFLDS00005">
    <property type="entry name" value="Isoprenoid_Synthase_Type_I"/>
    <property type="match status" value="1"/>
</dbReference>
<dbReference type="InterPro" id="IPR002060">
    <property type="entry name" value="Squ/phyt_synthse"/>
</dbReference>
<dbReference type="AlphaFoldDB" id="A0A6S6RZT7"/>
<keyword evidence="2" id="KW-1133">Transmembrane helix</keyword>
<comment type="caution">
    <text evidence="3">The sequence shown here is derived from an EMBL/GenBank/DDBJ whole genome shotgun (WGS) entry which is preliminary data.</text>
</comment>
<dbReference type="EMBL" id="CACTJB010000002">
    <property type="protein sequence ID" value="CAA3707360.1"/>
    <property type="molecule type" value="Genomic_DNA"/>
</dbReference>
<dbReference type="InterPro" id="IPR019845">
    <property type="entry name" value="Squalene/phytoene_synthase_CS"/>
</dbReference>
<evidence type="ECO:0000256" key="2">
    <source>
        <dbReference type="SAM" id="Phobius"/>
    </source>
</evidence>
<keyword evidence="2" id="KW-0812">Transmembrane</keyword>
<dbReference type="PROSITE" id="PS01045">
    <property type="entry name" value="SQUALEN_PHYTOEN_SYN_2"/>
    <property type="match status" value="1"/>
</dbReference>
<evidence type="ECO:0000313" key="4">
    <source>
        <dbReference type="Proteomes" id="UP000560980"/>
    </source>
</evidence>
<evidence type="ECO:0000313" key="3">
    <source>
        <dbReference type="EMBL" id="CAA3707360.1"/>
    </source>
</evidence>
<sequence>MKQNFYKKSNKIVNIYSKNLYFTSFFIKKQYSKYIKLLYFICRTLDEIADKNNLASKKTKSFKRLNLILNQLKNKYNKNLDKLSFLIQILKKNTAINIKFFIALIKMLIKDIHYPANIKTEKELIYYCYGVAGTIGLLIFPIIKSSRHNIRNAIHLGIFMQLINIARDVLEDALKGRRYLPARWVNNISAKEIIYLSNSPINKKHKIINNAILNTLNLSHYFYYKGINNIYQLNYTNRIFIKIISSIYYKIHNQIRKTNRHNIHNWIYKRIFITLYYKIFLILKIVLICYKMT</sequence>
<keyword evidence="2" id="KW-0472">Membrane</keyword>
<dbReference type="SUPFAM" id="SSF48576">
    <property type="entry name" value="Terpenoid synthases"/>
    <property type="match status" value="1"/>
</dbReference>
<protein>
    <submittedName>
        <fullName evidence="3">Phytoene synthase</fullName>
        <ecNumber evidence="3">2.5.1.32</ecNumber>
    </submittedName>
</protein>
<reference evidence="3 4" key="1">
    <citation type="submission" date="2019-12" db="EMBL/GenBank/DDBJ databases">
        <authorList>
            <person name="Santos-Garcia D."/>
            <person name="Santos-Garcia D."/>
            <person name="Santos-Garcia D."/>
        </authorList>
    </citation>
    <scope>NUCLEOTIDE SEQUENCE [LARGE SCALE GENOMIC DNA]</scope>
    <source>
        <strain evidence="3">SiSi</strain>
    </source>
</reference>
<dbReference type="Gene3D" id="1.10.600.10">
    <property type="entry name" value="Farnesyl Diphosphate Synthase"/>
    <property type="match status" value="1"/>
</dbReference>
<dbReference type="PANTHER" id="PTHR31480">
    <property type="entry name" value="BIFUNCTIONAL LYCOPENE CYCLASE/PHYTOENE SYNTHASE"/>
    <property type="match status" value="1"/>
</dbReference>